<dbReference type="Pfam" id="PF06992">
    <property type="entry name" value="Phage_lambda_P"/>
    <property type="match status" value="1"/>
</dbReference>
<reference evidence="2" key="1">
    <citation type="journal article" date="2014" name="Int. J. Syst. Evol. Microbiol.">
        <title>Complete genome sequence of Corynebacterium casei LMG S-19264T (=DSM 44701T), isolated from a smear-ripened cheese.</title>
        <authorList>
            <consortium name="US DOE Joint Genome Institute (JGI-PGF)"/>
            <person name="Walter F."/>
            <person name="Albersmeier A."/>
            <person name="Kalinowski J."/>
            <person name="Ruckert C."/>
        </authorList>
    </citation>
    <scope>NUCLEOTIDE SEQUENCE</scope>
    <source>
        <strain evidence="2">NBRC 101628</strain>
    </source>
</reference>
<dbReference type="EMBL" id="BSNC01000002">
    <property type="protein sequence ID" value="GLP95315.1"/>
    <property type="molecule type" value="Genomic_DNA"/>
</dbReference>
<keyword evidence="3" id="KW-1185">Reference proteome</keyword>
<gene>
    <name evidence="2" type="primary">P</name>
    <name evidence="2" type="ORF">GCM10007895_06210</name>
</gene>
<evidence type="ECO:0000313" key="2">
    <source>
        <dbReference type="EMBL" id="GLP95315.1"/>
    </source>
</evidence>
<evidence type="ECO:0000313" key="3">
    <source>
        <dbReference type="Proteomes" id="UP001161422"/>
    </source>
</evidence>
<protein>
    <submittedName>
        <fullName evidence="2">Uncharacterized protein</fullName>
    </submittedName>
</protein>
<dbReference type="RefSeq" id="WP_095506639.1">
    <property type="nucleotide sequence ID" value="NZ_BSNC01000002.1"/>
</dbReference>
<feature type="compositionally biased region" description="Basic and acidic residues" evidence="1">
    <location>
        <begin position="166"/>
        <end position="177"/>
    </location>
</feature>
<reference evidence="2" key="2">
    <citation type="submission" date="2023-01" db="EMBL/GenBank/DDBJ databases">
        <title>Draft genome sequence of Paraferrimonas sedimenticola strain NBRC 101628.</title>
        <authorList>
            <person name="Sun Q."/>
            <person name="Mori K."/>
        </authorList>
    </citation>
    <scope>NUCLEOTIDE SEQUENCE</scope>
    <source>
        <strain evidence="2">NBRC 101628</strain>
    </source>
</reference>
<organism evidence="2 3">
    <name type="scientific">Paraferrimonas sedimenticola</name>
    <dbReference type="NCBI Taxonomy" id="375674"/>
    <lineage>
        <taxon>Bacteria</taxon>
        <taxon>Pseudomonadati</taxon>
        <taxon>Pseudomonadota</taxon>
        <taxon>Gammaproteobacteria</taxon>
        <taxon>Alteromonadales</taxon>
        <taxon>Ferrimonadaceae</taxon>
        <taxon>Paraferrimonas</taxon>
    </lineage>
</organism>
<name>A0AA37RRG3_9GAMM</name>
<evidence type="ECO:0000256" key="1">
    <source>
        <dbReference type="SAM" id="MobiDB-lite"/>
    </source>
</evidence>
<dbReference type="InterPro" id="IPR009731">
    <property type="entry name" value="P-like"/>
</dbReference>
<proteinExistence type="predicted"/>
<dbReference type="Proteomes" id="UP001161422">
    <property type="component" value="Unassembled WGS sequence"/>
</dbReference>
<sequence length="190" mass="21686">MVELVASALIPAMLMYTRDFASRFGEQTETVIYEFANVLEEAGITPEQFRRGIARFKDRAGLQPWTVNPAEFVELCKPQPEDVGLPSRENAFKEFCRHGRWPADHKWSHAAVYVAGQRVGHFALTHTNERDSIARFNKRYDEVVKAIRDGANFDDEVPTPAQAPNESRRAKPERVSADCAKLREQLRRAK</sequence>
<dbReference type="AlphaFoldDB" id="A0AA37RRG3"/>
<dbReference type="GO" id="GO:0006270">
    <property type="term" value="P:DNA replication initiation"/>
    <property type="evidence" value="ECO:0007669"/>
    <property type="project" value="InterPro"/>
</dbReference>
<feature type="region of interest" description="Disordered" evidence="1">
    <location>
        <begin position="151"/>
        <end position="177"/>
    </location>
</feature>
<comment type="caution">
    <text evidence="2">The sequence shown here is derived from an EMBL/GenBank/DDBJ whole genome shotgun (WGS) entry which is preliminary data.</text>
</comment>
<accession>A0AA37RRG3</accession>